<evidence type="ECO:0000313" key="3">
    <source>
        <dbReference type="Proteomes" id="UP000051330"/>
    </source>
</evidence>
<organism evidence="2 3">
    <name type="scientific">Schleiferilactobacillus perolens DSM 12744</name>
    <dbReference type="NCBI Taxonomy" id="1423792"/>
    <lineage>
        <taxon>Bacteria</taxon>
        <taxon>Bacillati</taxon>
        <taxon>Bacillota</taxon>
        <taxon>Bacilli</taxon>
        <taxon>Lactobacillales</taxon>
        <taxon>Lactobacillaceae</taxon>
        <taxon>Schleiferilactobacillus</taxon>
    </lineage>
</organism>
<keyword evidence="3" id="KW-1185">Reference proteome</keyword>
<sequence length="107" mass="12700">MEDNTMSQQQKAHHIWPISSDSSIVLFYGVAYFTAYHWFAPATTWRAQNWAYWILLIVNVFLLVLNIIKWRREQAALSTWQKIDIFLPLGVLLLMKVVDLIVFQRLF</sequence>
<dbReference type="AlphaFoldDB" id="A0A0R1N3K1"/>
<name>A0A0R1N3K1_9LACO</name>
<reference evidence="2 3" key="1">
    <citation type="journal article" date="2015" name="Genome Announc.">
        <title>Expanding the biotechnology potential of lactobacilli through comparative genomics of 213 strains and associated genera.</title>
        <authorList>
            <person name="Sun Z."/>
            <person name="Harris H.M."/>
            <person name="McCann A."/>
            <person name="Guo C."/>
            <person name="Argimon S."/>
            <person name="Zhang W."/>
            <person name="Yang X."/>
            <person name="Jeffery I.B."/>
            <person name="Cooney J.C."/>
            <person name="Kagawa T.F."/>
            <person name="Liu W."/>
            <person name="Song Y."/>
            <person name="Salvetti E."/>
            <person name="Wrobel A."/>
            <person name="Rasinkangas P."/>
            <person name="Parkhill J."/>
            <person name="Rea M.C."/>
            <person name="O'Sullivan O."/>
            <person name="Ritari J."/>
            <person name="Douillard F.P."/>
            <person name="Paul Ross R."/>
            <person name="Yang R."/>
            <person name="Briner A.E."/>
            <person name="Felis G.E."/>
            <person name="de Vos W.M."/>
            <person name="Barrangou R."/>
            <person name="Klaenhammer T.R."/>
            <person name="Caufield P.W."/>
            <person name="Cui Y."/>
            <person name="Zhang H."/>
            <person name="O'Toole P.W."/>
        </authorList>
    </citation>
    <scope>NUCLEOTIDE SEQUENCE [LARGE SCALE GENOMIC DNA]</scope>
    <source>
        <strain evidence="2 3">DSM 12744</strain>
    </source>
</reference>
<dbReference type="EMBL" id="AZEC01000001">
    <property type="protein sequence ID" value="KRL14766.1"/>
    <property type="molecule type" value="Genomic_DNA"/>
</dbReference>
<comment type="caution">
    <text evidence="2">The sequence shown here is derived from an EMBL/GenBank/DDBJ whole genome shotgun (WGS) entry which is preliminary data.</text>
</comment>
<proteinExistence type="predicted"/>
<keyword evidence="1" id="KW-1133">Transmembrane helix</keyword>
<feature type="transmembrane region" description="Helical" evidence="1">
    <location>
        <begin position="21"/>
        <end position="39"/>
    </location>
</feature>
<feature type="transmembrane region" description="Helical" evidence="1">
    <location>
        <begin position="83"/>
        <end position="103"/>
    </location>
</feature>
<dbReference type="STRING" id="1423792.FD09_GL000426"/>
<keyword evidence="1" id="KW-0812">Transmembrane</keyword>
<evidence type="ECO:0000256" key="1">
    <source>
        <dbReference type="SAM" id="Phobius"/>
    </source>
</evidence>
<dbReference type="PATRIC" id="fig|1423792.3.peg.430"/>
<protein>
    <submittedName>
        <fullName evidence="2">Uncharacterized protein</fullName>
    </submittedName>
</protein>
<keyword evidence="1" id="KW-0472">Membrane</keyword>
<accession>A0A0R1N3K1</accession>
<evidence type="ECO:0000313" key="2">
    <source>
        <dbReference type="EMBL" id="KRL14766.1"/>
    </source>
</evidence>
<gene>
    <name evidence="2" type="ORF">FD09_GL000426</name>
</gene>
<dbReference type="Proteomes" id="UP000051330">
    <property type="component" value="Unassembled WGS sequence"/>
</dbReference>
<feature type="transmembrane region" description="Helical" evidence="1">
    <location>
        <begin position="51"/>
        <end position="71"/>
    </location>
</feature>